<evidence type="ECO:0000256" key="3">
    <source>
        <dbReference type="ARBA" id="ARBA00022691"/>
    </source>
</evidence>
<dbReference type="NCBIfam" id="TIGR02072">
    <property type="entry name" value="BioC"/>
    <property type="match status" value="1"/>
</dbReference>
<dbReference type="Proteomes" id="UP001285921">
    <property type="component" value="Unassembled WGS sequence"/>
</dbReference>
<dbReference type="Gene3D" id="3.40.50.150">
    <property type="entry name" value="Vaccinia Virus protein VP39"/>
    <property type="match status" value="1"/>
</dbReference>
<keyword evidence="7" id="KW-1185">Reference proteome</keyword>
<dbReference type="Pfam" id="PF13489">
    <property type="entry name" value="Methyltransf_23"/>
    <property type="match status" value="1"/>
</dbReference>
<evidence type="ECO:0000313" key="6">
    <source>
        <dbReference type="EMBL" id="GMK45423.1"/>
    </source>
</evidence>
<dbReference type="InterPro" id="IPR029063">
    <property type="entry name" value="SAM-dependent_MTases_sf"/>
</dbReference>
<keyword evidence="4 5" id="KW-0093">Biotin biosynthesis</keyword>
<dbReference type="CDD" id="cd02440">
    <property type="entry name" value="AdoMet_MTases"/>
    <property type="match status" value="1"/>
</dbReference>
<comment type="similarity">
    <text evidence="5">Belongs to the methyltransferase superfamily.</text>
</comment>
<keyword evidence="3 5" id="KW-0949">S-adenosyl-L-methionine</keyword>
<keyword evidence="2 5" id="KW-0808">Transferase</keyword>
<comment type="caution">
    <text evidence="6">The sequence shown here is derived from an EMBL/GenBank/DDBJ whole genome shotgun (WGS) entry which is preliminary data.</text>
</comment>
<evidence type="ECO:0000256" key="4">
    <source>
        <dbReference type="ARBA" id="ARBA00022756"/>
    </source>
</evidence>
<protein>
    <recommendedName>
        <fullName evidence="5">Malonyl-[acyl-carrier protein] O-methyltransferase</fullName>
        <shortName evidence="5">Malonyl-ACP O-methyltransferase</shortName>
        <ecNumber evidence="5">2.1.1.197</ecNumber>
    </recommendedName>
    <alternativeName>
        <fullName evidence="5">Biotin synthesis protein BioC</fullName>
    </alternativeName>
</protein>
<accession>A0ABQ6NKV5</accession>
<comment type="pathway">
    <text evidence="5">Cofactor biosynthesis; biotin biosynthesis.</text>
</comment>
<evidence type="ECO:0000256" key="1">
    <source>
        <dbReference type="ARBA" id="ARBA00022603"/>
    </source>
</evidence>
<keyword evidence="1 5" id="KW-0489">Methyltransferase</keyword>
<name>A0ABQ6NKV5_9BACL</name>
<dbReference type="EMBL" id="BTCL01000007">
    <property type="protein sequence ID" value="GMK45423.1"/>
    <property type="molecule type" value="Genomic_DNA"/>
</dbReference>
<dbReference type="SUPFAM" id="SSF53335">
    <property type="entry name" value="S-adenosyl-L-methionine-dependent methyltransferases"/>
    <property type="match status" value="1"/>
</dbReference>
<dbReference type="PANTHER" id="PTHR43861">
    <property type="entry name" value="TRANS-ACONITATE 2-METHYLTRANSFERASE-RELATED"/>
    <property type="match status" value="1"/>
</dbReference>
<dbReference type="HAMAP" id="MF_00835">
    <property type="entry name" value="BioC"/>
    <property type="match status" value="1"/>
</dbReference>
<evidence type="ECO:0000256" key="2">
    <source>
        <dbReference type="ARBA" id="ARBA00022679"/>
    </source>
</evidence>
<organism evidence="6 7">
    <name type="scientific">Paenibacillus glycanilyticus</name>
    <dbReference type="NCBI Taxonomy" id="126569"/>
    <lineage>
        <taxon>Bacteria</taxon>
        <taxon>Bacillati</taxon>
        <taxon>Bacillota</taxon>
        <taxon>Bacilli</taxon>
        <taxon>Bacillales</taxon>
        <taxon>Paenibacillaceae</taxon>
        <taxon>Paenibacillus</taxon>
    </lineage>
</organism>
<evidence type="ECO:0000256" key="5">
    <source>
        <dbReference type="HAMAP-Rule" id="MF_00835"/>
    </source>
</evidence>
<dbReference type="PANTHER" id="PTHR43861:SF1">
    <property type="entry name" value="TRANS-ACONITATE 2-METHYLTRANSFERASE"/>
    <property type="match status" value="1"/>
</dbReference>
<sequence>MCDRKTGIGRQFSRSANGSYDVHARVQRNMAKLLASSLKQWTKKGDRDELSILEIGCGTGKLTELLKKEWPNASIIAIDMAPAMIKAAEERIGLGPTNSRIHFLLGDAELWAANAPASSFDLVISNACFQWFSDPKRTLEHLERLLRADGLLAFATFGPNTFHELHTSFDEAYQALGTEPQRHGLSFLSADQWREYLIEAGFSAIRQKPIAWSEKYPSVRDFLYSVKAQGASASEAAQNGRNVSRHLFSAMYKAYENRFSVPGGVKATYDVLFVKASKG</sequence>
<dbReference type="InterPro" id="IPR011814">
    <property type="entry name" value="BioC"/>
</dbReference>
<dbReference type="EC" id="2.1.1.197" evidence="5"/>
<reference evidence="6 7" key="1">
    <citation type="submission" date="2023-05" db="EMBL/GenBank/DDBJ databases">
        <title>Draft genome of Paenibacillus sp. CCS26.</title>
        <authorList>
            <person name="Akita H."/>
            <person name="Shinto Y."/>
            <person name="Kimura Z."/>
        </authorList>
    </citation>
    <scope>NUCLEOTIDE SEQUENCE [LARGE SCALE GENOMIC DNA]</scope>
    <source>
        <strain evidence="6 7">CCS26</strain>
    </source>
</reference>
<proteinExistence type="inferred from homology"/>
<gene>
    <name evidence="5 6" type="primary">bioC</name>
    <name evidence="6" type="ORF">PghCCS26_25510</name>
</gene>
<evidence type="ECO:0000313" key="7">
    <source>
        <dbReference type="Proteomes" id="UP001285921"/>
    </source>
</evidence>
<comment type="catalytic activity">
    <reaction evidence="5">
        <text>malonyl-[ACP] + S-adenosyl-L-methionine = malonyl-[ACP] methyl ester + S-adenosyl-L-homocysteine</text>
        <dbReference type="Rhea" id="RHEA:17105"/>
        <dbReference type="Rhea" id="RHEA-COMP:9623"/>
        <dbReference type="Rhea" id="RHEA-COMP:9954"/>
        <dbReference type="ChEBI" id="CHEBI:57856"/>
        <dbReference type="ChEBI" id="CHEBI:59789"/>
        <dbReference type="ChEBI" id="CHEBI:78449"/>
        <dbReference type="ChEBI" id="CHEBI:78845"/>
        <dbReference type="EC" id="2.1.1.197"/>
    </reaction>
</comment>
<comment type="function">
    <text evidence="5">Converts the free carboxyl group of a malonyl-thioester to its methyl ester by transfer of a methyl group from S-adenosyl-L-methionine (SAM). It allows to synthesize pimeloyl-ACP via the fatty acid synthetic pathway.</text>
</comment>